<keyword evidence="8" id="KW-0902">Two-component regulatory system</keyword>
<evidence type="ECO:0000256" key="4">
    <source>
        <dbReference type="ARBA" id="ARBA00022679"/>
    </source>
</evidence>
<dbReference type="SUPFAM" id="SSF55874">
    <property type="entry name" value="ATPase domain of HSP90 chaperone/DNA topoisomerase II/histidine kinase"/>
    <property type="match status" value="1"/>
</dbReference>
<reference evidence="12 13" key="1">
    <citation type="submission" date="2021-03" db="EMBL/GenBank/DDBJ databases">
        <title>Genomic Encyclopedia of Type Strains, Phase IV (KMG-IV): sequencing the most valuable type-strain genomes for metagenomic binning, comparative biology and taxonomic classification.</title>
        <authorList>
            <person name="Goeker M."/>
        </authorList>
    </citation>
    <scope>NUCLEOTIDE SEQUENCE [LARGE SCALE GENOMIC DNA]</scope>
    <source>
        <strain evidence="12 13">DSM 28650</strain>
    </source>
</reference>
<feature type="coiled-coil region" evidence="9">
    <location>
        <begin position="133"/>
        <end position="177"/>
    </location>
</feature>
<keyword evidence="3" id="KW-0597">Phosphoprotein</keyword>
<name>A0ABS4JYI2_9CLOT</name>
<keyword evidence="10" id="KW-0472">Membrane</keyword>
<dbReference type="EC" id="2.7.13.3" evidence="2"/>
<evidence type="ECO:0000313" key="12">
    <source>
        <dbReference type="EMBL" id="MBP2020600.1"/>
    </source>
</evidence>
<dbReference type="Gene3D" id="3.30.565.10">
    <property type="entry name" value="Histidine kinase-like ATPase, C-terminal domain"/>
    <property type="match status" value="1"/>
</dbReference>
<keyword evidence="7" id="KW-0067">ATP-binding</keyword>
<keyword evidence="9" id="KW-0175">Coiled coil</keyword>
<keyword evidence="6 12" id="KW-0418">Kinase</keyword>
<comment type="caution">
    <text evidence="12">The sequence shown here is derived from an EMBL/GenBank/DDBJ whole genome shotgun (WGS) entry which is preliminary data.</text>
</comment>
<evidence type="ECO:0000256" key="5">
    <source>
        <dbReference type="ARBA" id="ARBA00022741"/>
    </source>
</evidence>
<dbReference type="PANTHER" id="PTHR24421">
    <property type="entry name" value="NITRATE/NITRITE SENSOR PROTEIN NARX-RELATED"/>
    <property type="match status" value="1"/>
</dbReference>
<dbReference type="Proteomes" id="UP001519308">
    <property type="component" value="Unassembled WGS sequence"/>
</dbReference>
<feature type="domain" description="Signal transduction histidine kinase subgroup 3 dimerisation and phosphoacceptor" evidence="11">
    <location>
        <begin position="169"/>
        <end position="232"/>
    </location>
</feature>
<organism evidence="12 13">
    <name type="scientific">Clostridium punense</name>
    <dbReference type="NCBI Taxonomy" id="1054297"/>
    <lineage>
        <taxon>Bacteria</taxon>
        <taxon>Bacillati</taxon>
        <taxon>Bacillota</taxon>
        <taxon>Clostridia</taxon>
        <taxon>Eubacteriales</taxon>
        <taxon>Clostridiaceae</taxon>
        <taxon>Clostridium</taxon>
    </lineage>
</organism>
<keyword evidence="5" id="KW-0547">Nucleotide-binding</keyword>
<accession>A0ABS4JYI2</accession>
<comment type="catalytic activity">
    <reaction evidence="1">
        <text>ATP + protein L-histidine = ADP + protein N-phospho-L-histidine.</text>
        <dbReference type="EC" id="2.7.13.3"/>
    </reaction>
</comment>
<evidence type="ECO:0000256" key="1">
    <source>
        <dbReference type="ARBA" id="ARBA00000085"/>
    </source>
</evidence>
<evidence type="ECO:0000256" key="7">
    <source>
        <dbReference type="ARBA" id="ARBA00022840"/>
    </source>
</evidence>
<keyword evidence="13" id="KW-1185">Reference proteome</keyword>
<evidence type="ECO:0000256" key="10">
    <source>
        <dbReference type="SAM" id="Phobius"/>
    </source>
</evidence>
<dbReference type="CDD" id="cd16917">
    <property type="entry name" value="HATPase_UhpB-NarQ-NarX-like"/>
    <property type="match status" value="1"/>
</dbReference>
<sequence length="360" mass="41060">MNKLIDKVVIFIISFSLYMPTAKDIYLVVPILIAIILSALISYVEKDNFTISIFTLYLLGCLFLPGLLFFLPLFCYDVVLIRFKWLWLLCFLPVIATTTSDFLSLSWQVSALILVAYVLKHRSNGFESLAKTYHNLRDNSKEISLQLERKNHELLEKQDYEINLATLRERNRIARDIHDNVGHLLSRSILQVGALLAINKDEVTKESLKLIKNTLSEAMDSIRSSVHNLHEESINLEAEIQKLVDNFNFCSIKLQYDMETSLEKNIKYCFIAVTKEALSNIIKHSNATEVLVVLREHPGFYQLVIQDNGSNSNYNSENGIGVKNIIERVTAIGGNVNISSNLGFRIFISLDKQVHKSKCI</sequence>
<dbReference type="RefSeq" id="WP_021283574.1">
    <property type="nucleotide sequence ID" value="NZ_JAGGLL010000002.1"/>
</dbReference>
<feature type="transmembrane region" description="Helical" evidence="10">
    <location>
        <begin position="56"/>
        <end position="74"/>
    </location>
</feature>
<dbReference type="EMBL" id="JAGGLL010000002">
    <property type="protein sequence ID" value="MBP2020600.1"/>
    <property type="molecule type" value="Genomic_DNA"/>
</dbReference>
<dbReference type="InterPro" id="IPR050482">
    <property type="entry name" value="Sensor_HK_TwoCompSys"/>
</dbReference>
<dbReference type="InterPro" id="IPR011712">
    <property type="entry name" value="Sig_transdc_His_kin_sub3_dim/P"/>
</dbReference>
<dbReference type="Pfam" id="PF07730">
    <property type="entry name" value="HisKA_3"/>
    <property type="match status" value="1"/>
</dbReference>
<evidence type="ECO:0000256" key="3">
    <source>
        <dbReference type="ARBA" id="ARBA00022553"/>
    </source>
</evidence>
<feature type="transmembrane region" description="Helical" evidence="10">
    <location>
        <begin position="86"/>
        <end position="119"/>
    </location>
</feature>
<evidence type="ECO:0000256" key="2">
    <source>
        <dbReference type="ARBA" id="ARBA00012438"/>
    </source>
</evidence>
<evidence type="ECO:0000256" key="9">
    <source>
        <dbReference type="SAM" id="Coils"/>
    </source>
</evidence>
<gene>
    <name evidence="12" type="ORF">J2Z44_000384</name>
</gene>
<feature type="transmembrane region" description="Helical" evidence="10">
    <location>
        <begin position="25"/>
        <end position="44"/>
    </location>
</feature>
<dbReference type="Gene3D" id="1.20.5.1930">
    <property type="match status" value="1"/>
</dbReference>
<dbReference type="InterPro" id="IPR036890">
    <property type="entry name" value="HATPase_C_sf"/>
</dbReference>
<keyword evidence="4" id="KW-0808">Transferase</keyword>
<keyword evidence="10" id="KW-1133">Transmembrane helix</keyword>
<keyword evidence="10" id="KW-0812">Transmembrane</keyword>
<evidence type="ECO:0000313" key="13">
    <source>
        <dbReference type="Proteomes" id="UP001519308"/>
    </source>
</evidence>
<evidence type="ECO:0000256" key="8">
    <source>
        <dbReference type="ARBA" id="ARBA00023012"/>
    </source>
</evidence>
<proteinExistence type="predicted"/>
<dbReference type="PANTHER" id="PTHR24421:SF10">
    <property type="entry name" value="NITRATE_NITRITE SENSOR PROTEIN NARQ"/>
    <property type="match status" value="1"/>
</dbReference>
<evidence type="ECO:0000259" key="11">
    <source>
        <dbReference type="Pfam" id="PF07730"/>
    </source>
</evidence>
<evidence type="ECO:0000256" key="6">
    <source>
        <dbReference type="ARBA" id="ARBA00022777"/>
    </source>
</evidence>
<dbReference type="GO" id="GO:0016301">
    <property type="term" value="F:kinase activity"/>
    <property type="evidence" value="ECO:0007669"/>
    <property type="project" value="UniProtKB-KW"/>
</dbReference>
<protein>
    <recommendedName>
        <fullName evidence="2">histidine kinase</fullName>
        <ecNumber evidence="2">2.7.13.3</ecNumber>
    </recommendedName>
</protein>